<dbReference type="Gene3D" id="3.20.20.140">
    <property type="entry name" value="Metal-dependent hydrolases"/>
    <property type="match status" value="1"/>
</dbReference>
<organism evidence="3">
    <name type="scientific">uncultured Pseudomonadota bacterium</name>
    <dbReference type="NCBI Taxonomy" id="153809"/>
    <lineage>
        <taxon>Bacteria</taxon>
        <taxon>Pseudomonadati</taxon>
        <taxon>Pseudomonadota</taxon>
        <taxon>environmental samples</taxon>
    </lineage>
</organism>
<dbReference type="PANTHER" id="PTHR43569">
    <property type="entry name" value="AMIDOHYDROLASE"/>
    <property type="match status" value="1"/>
</dbReference>
<proteinExistence type="inferred from homology"/>
<dbReference type="EMBL" id="KY400105">
    <property type="protein sequence ID" value="ART90549.1"/>
    <property type="molecule type" value="Genomic_DNA"/>
</dbReference>
<reference evidence="3" key="1">
    <citation type="submission" date="2016-12" db="EMBL/GenBank/DDBJ databases">
        <title>Arsenic respiratory pathways in the anoxic pelagic waters of the Pacific Ocean.</title>
        <authorList>
            <person name="Saunders J.K."/>
            <person name="Fuchsman C.A."/>
            <person name="McKay C."/>
            <person name="Rocap G."/>
        </authorList>
    </citation>
    <scope>NUCLEOTIDE SEQUENCE</scope>
</reference>
<dbReference type="InterPro" id="IPR006680">
    <property type="entry name" value="Amidohydro-rel"/>
</dbReference>
<dbReference type="InterPro" id="IPR052350">
    <property type="entry name" value="Metallo-dep_Lactonases"/>
</dbReference>
<sequence>MSVVDAHFHVWRGAVLHQPGLLGELFAEDYDWEEYASAHGGVPVTAAIAVQADTDVSDGEPEVEFLESVAAAHPVLRGIIAAAPIEADNARDKLTVLRGHSLVKGVRRTVHHVADPHVWAQPNFIRGAQLLAEFGQVCDINAHHFQLAGALAAARQAPQTTIVLNHIGKPDITEDGFDAWRARLDPFADLANVSIKLSIVTSVSTEPEWSIDRLAPYVAHVLERFGAQRVIWTSNWPVSGRVIGYEAWYDAAQQLTTHLSESERRSIFHDNAVRIYGL</sequence>
<comment type="similarity">
    <text evidence="1">Belongs to the metallo-dependent hydrolases superfamily.</text>
</comment>
<accession>A0A2P0QJA3</accession>
<protein>
    <submittedName>
        <fullName evidence="3">Amidohydrolase</fullName>
    </submittedName>
</protein>
<evidence type="ECO:0000256" key="1">
    <source>
        <dbReference type="ARBA" id="ARBA00038310"/>
    </source>
</evidence>
<keyword evidence="3" id="KW-0378">Hydrolase</keyword>
<dbReference type="PANTHER" id="PTHR43569:SF1">
    <property type="entry name" value="BLL3371 PROTEIN"/>
    <property type="match status" value="1"/>
</dbReference>
<feature type="domain" description="Amidohydrolase-related" evidence="2">
    <location>
        <begin position="4"/>
        <end position="278"/>
    </location>
</feature>
<dbReference type="InterPro" id="IPR032466">
    <property type="entry name" value="Metal_Hydrolase"/>
</dbReference>
<dbReference type="GO" id="GO:0016787">
    <property type="term" value="F:hydrolase activity"/>
    <property type="evidence" value="ECO:0007669"/>
    <property type="project" value="UniProtKB-KW"/>
</dbReference>
<evidence type="ECO:0000313" key="3">
    <source>
        <dbReference type="EMBL" id="ART90549.1"/>
    </source>
</evidence>
<dbReference type="Pfam" id="PF04909">
    <property type="entry name" value="Amidohydro_2"/>
    <property type="match status" value="1"/>
</dbReference>
<dbReference type="AlphaFoldDB" id="A0A2P0QJA3"/>
<evidence type="ECO:0000259" key="2">
    <source>
        <dbReference type="Pfam" id="PF04909"/>
    </source>
</evidence>
<name>A0A2P0QJA3_9PROT</name>
<dbReference type="SUPFAM" id="SSF51556">
    <property type="entry name" value="Metallo-dependent hydrolases"/>
    <property type="match status" value="1"/>
</dbReference>